<dbReference type="EMBL" id="JBBGAZ010000001">
    <property type="protein sequence ID" value="MEJ5217435.1"/>
    <property type="molecule type" value="Genomic_DNA"/>
</dbReference>
<gene>
    <name evidence="2" type="ORF">WG622_04235</name>
</gene>
<evidence type="ECO:0000313" key="3">
    <source>
        <dbReference type="Proteomes" id="UP001368270"/>
    </source>
</evidence>
<organism evidence="2 3">
    <name type="scientific">Cognatishimia coralii</name>
    <dbReference type="NCBI Taxonomy" id="3083254"/>
    <lineage>
        <taxon>Bacteria</taxon>
        <taxon>Pseudomonadati</taxon>
        <taxon>Pseudomonadota</taxon>
        <taxon>Alphaproteobacteria</taxon>
        <taxon>Rhodobacterales</taxon>
        <taxon>Paracoccaceae</taxon>
        <taxon>Cognatishimia</taxon>
    </lineage>
</organism>
<dbReference type="PRINTS" id="PR00080">
    <property type="entry name" value="SDRFAMILY"/>
</dbReference>
<dbReference type="InterPro" id="IPR036291">
    <property type="entry name" value="NAD(P)-bd_dom_sf"/>
</dbReference>
<name>A0ABU8QDF7_9RHOB</name>
<evidence type="ECO:0000313" key="2">
    <source>
        <dbReference type="EMBL" id="MEJ5217435.1"/>
    </source>
</evidence>
<dbReference type="InterPro" id="IPR002347">
    <property type="entry name" value="SDR_fam"/>
</dbReference>
<dbReference type="SUPFAM" id="SSF51735">
    <property type="entry name" value="NAD(P)-binding Rossmann-fold domains"/>
    <property type="match status" value="1"/>
</dbReference>
<dbReference type="Gene3D" id="3.40.50.720">
    <property type="entry name" value="NAD(P)-binding Rossmann-like Domain"/>
    <property type="match status" value="1"/>
</dbReference>
<comment type="caution">
    <text evidence="2">The sequence shown here is derived from an EMBL/GenBank/DDBJ whole genome shotgun (WGS) entry which is preliminary data.</text>
</comment>
<dbReference type="PANTHER" id="PTHR45458">
    <property type="entry name" value="SHORT-CHAIN DEHYDROGENASE/REDUCTASE SDR"/>
    <property type="match status" value="1"/>
</dbReference>
<reference evidence="2 3" key="1">
    <citation type="submission" date="2024-03" db="EMBL/GenBank/DDBJ databases">
        <title>Cognatishimia coralii sp. nov., a marine bacterium isolated from coral surrounding seawater.</title>
        <authorList>
            <person name="Liu X."/>
            <person name="Liu S."/>
            <person name="Sun H."/>
            <person name="Zhang Y."/>
        </authorList>
    </citation>
    <scope>NUCLEOTIDE SEQUENCE [LARGE SCALE GENOMIC DNA]</scope>
    <source>
        <strain evidence="2 3">D5M38</strain>
    </source>
</reference>
<proteinExistence type="inferred from homology"/>
<dbReference type="Pfam" id="PF00106">
    <property type="entry name" value="adh_short"/>
    <property type="match status" value="1"/>
</dbReference>
<dbReference type="PANTHER" id="PTHR45458:SF1">
    <property type="entry name" value="SHORT CHAIN DEHYDROGENASE"/>
    <property type="match status" value="1"/>
</dbReference>
<dbReference type="InterPro" id="IPR052184">
    <property type="entry name" value="SDR_enzymes"/>
</dbReference>
<sequence>MHVVITGANRGIGQALLSRYHSRGDQVTGTSRAGGDYAKLDVTDVAAQKAFAEQMTDQPVDLLVCNAGVYLDKGHDLDAGYPAQMWADTFAANVTGVFLTVQSLLPNLRLAESAKIAIISSQMASHTRAPGGSYIYRASKAAVLNVGRNLSTELQPEGIAVGIYHPGWVSTDMGGAIAPTTVDQSADGLVARFDELDMSSTGCFRTFDGADHPY</sequence>
<keyword evidence="3" id="KW-1185">Reference proteome</keyword>
<dbReference type="RefSeq" id="WP_339402432.1">
    <property type="nucleotide sequence ID" value="NZ_JBBGAZ010000001.1"/>
</dbReference>
<accession>A0ABU8QDF7</accession>
<dbReference type="Proteomes" id="UP001368270">
    <property type="component" value="Unassembled WGS sequence"/>
</dbReference>
<comment type="similarity">
    <text evidence="1">Belongs to the short-chain dehydrogenases/reductases (SDR) family.</text>
</comment>
<dbReference type="PRINTS" id="PR00081">
    <property type="entry name" value="GDHRDH"/>
</dbReference>
<protein>
    <submittedName>
        <fullName evidence="2">SDR family NAD(P)-dependent oxidoreductase</fullName>
    </submittedName>
</protein>
<evidence type="ECO:0000256" key="1">
    <source>
        <dbReference type="RuleBase" id="RU000363"/>
    </source>
</evidence>